<gene>
    <name evidence="2" type="ordered locus">RLO149_c002310</name>
</gene>
<dbReference type="RefSeq" id="WP_013960206.1">
    <property type="nucleotide sequence ID" value="NC_015730.1"/>
</dbReference>
<dbReference type="EMBL" id="CP002623">
    <property type="protein sequence ID" value="AEI92262.1"/>
    <property type="molecule type" value="Genomic_DNA"/>
</dbReference>
<keyword evidence="1" id="KW-0472">Membrane</keyword>
<keyword evidence="3" id="KW-1185">Reference proteome</keyword>
<dbReference type="AlphaFoldDB" id="F7ZFS2"/>
<dbReference type="eggNOG" id="COG0577">
    <property type="taxonomic scope" value="Bacteria"/>
</dbReference>
<protein>
    <recommendedName>
        <fullName evidence="4">ABC transporter permease protein</fullName>
    </recommendedName>
</protein>
<organism evidence="2 3">
    <name type="scientific">Roseobacter litoralis (strain ATCC 49566 / DSM 6996 / JCM 21268 / NBRC 15278 / OCh 149)</name>
    <dbReference type="NCBI Taxonomy" id="391595"/>
    <lineage>
        <taxon>Bacteria</taxon>
        <taxon>Pseudomonadati</taxon>
        <taxon>Pseudomonadota</taxon>
        <taxon>Alphaproteobacteria</taxon>
        <taxon>Rhodobacterales</taxon>
        <taxon>Roseobacteraceae</taxon>
        <taxon>Roseobacter</taxon>
    </lineage>
</organism>
<accession>F7ZFS2</accession>
<feature type="transmembrane region" description="Helical" evidence="1">
    <location>
        <begin position="266"/>
        <end position="289"/>
    </location>
</feature>
<reference evidence="2 3" key="1">
    <citation type="journal article" date="2011" name="BMC Genomics">
        <title>Comparative genome analysis and genome-guided physiological analysis of Roseobacter litoralis.</title>
        <authorList>
            <person name="Kalhoefer D."/>
            <person name="Thole S."/>
            <person name="Voget S."/>
            <person name="Lehmann R."/>
            <person name="Liesegang H."/>
            <person name="Wollher A."/>
            <person name="Daniel R."/>
            <person name="Simon M."/>
            <person name="Brinkhoff T."/>
        </authorList>
    </citation>
    <scope>NUCLEOTIDE SEQUENCE [LARGE SCALE GENOMIC DNA]</scope>
    <source>
        <strain evidence="3">ATCC 49566 / DSM 6996 / JCM 21268 / NBRC 15278 / OCh 149</strain>
    </source>
</reference>
<proteinExistence type="predicted"/>
<evidence type="ECO:0000313" key="3">
    <source>
        <dbReference type="Proteomes" id="UP000001353"/>
    </source>
</evidence>
<dbReference type="Proteomes" id="UP000001353">
    <property type="component" value="Chromosome"/>
</dbReference>
<dbReference type="HOGENOM" id="CLU_056171_0_0_5"/>
<feature type="transmembrane region" description="Helical" evidence="1">
    <location>
        <begin position="16"/>
        <end position="38"/>
    </location>
</feature>
<evidence type="ECO:0000256" key="1">
    <source>
        <dbReference type="SAM" id="Phobius"/>
    </source>
</evidence>
<feature type="transmembrane region" description="Helical" evidence="1">
    <location>
        <begin position="361"/>
        <end position="385"/>
    </location>
</feature>
<dbReference type="STRING" id="391595.RLO149_c002310"/>
<keyword evidence="1" id="KW-0812">Transmembrane</keyword>
<feature type="transmembrane region" description="Helical" evidence="1">
    <location>
        <begin position="320"/>
        <end position="341"/>
    </location>
</feature>
<keyword evidence="1" id="KW-1133">Transmembrane helix</keyword>
<sequence length="398" mass="42306">MLILRLALRDLFFQKVHLICNIAVLAGVLVPLLVLFGVKNGVYNALIGELLSNPRSVQIDTSGNATFSTADAETVRGWPEAGFVTLKTRSQFDFVNVRLEGGRQKRDAILIPSGAGDPNLPEGLALDAGAAVISAQLADQLEISVGDRIDVITQAEDRPRQLRIQLDVVAVLPAERASGRAVLAQIDILDLVEAFYDAYALPEYGITQGKPLSDRAAVFEGMRVYAVGLQELAPLQNRIESEFGIRTEARTAEVQGVLNLGRNLNLALLLTASVASLGLAAALVFGFWGEVQRKRQVLASLALMGLGGQRLWLFPMVQALVSSALALVVSFALLGLAALVAEQMFDTGLAAGGLVQITTGQVMAIVVAVSVFVIASSLFAARAVLRIDPATVLREGAT</sequence>
<dbReference type="OrthoDB" id="7691572at2"/>
<evidence type="ECO:0000313" key="2">
    <source>
        <dbReference type="EMBL" id="AEI92262.1"/>
    </source>
</evidence>
<evidence type="ECO:0008006" key="4">
    <source>
        <dbReference type="Google" id="ProtNLM"/>
    </source>
</evidence>
<name>F7ZFS2_ROSLO</name>
<dbReference type="KEGG" id="rli:RLO149_c002310"/>